<dbReference type="Proteomes" id="UP001431449">
    <property type="component" value="Unassembled WGS sequence"/>
</dbReference>
<keyword evidence="3" id="KW-1185">Reference proteome</keyword>
<evidence type="ECO:0000313" key="2">
    <source>
        <dbReference type="EMBL" id="MCK7594231.1"/>
    </source>
</evidence>
<evidence type="ECO:0000256" key="1">
    <source>
        <dbReference type="SAM" id="MobiDB-lite"/>
    </source>
</evidence>
<proteinExistence type="predicted"/>
<name>A0ABT0GI54_9GAMM</name>
<reference evidence="2" key="1">
    <citation type="submission" date="2022-04" db="EMBL/GenBank/DDBJ databases">
        <title>Lysobacter sp. CAU 1642 isolated from sea sand.</title>
        <authorList>
            <person name="Kim W."/>
        </authorList>
    </citation>
    <scope>NUCLEOTIDE SEQUENCE</scope>
    <source>
        <strain evidence="2">CAU 1642</strain>
    </source>
</reference>
<accession>A0ABT0GI54</accession>
<feature type="region of interest" description="Disordered" evidence="1">
    <location>
        <begin position="1"/>
        <end position="24"/>
    </location>
</feature>
<gene>
    <name evidence="2" type="ORF">M0G41_11175</name>
</gene>
<dbReference type="InterPro" id="IPR009297">
    <property type="entry name" value="DUF952"/>
</dbReference>
<organism evidence="2 3">
    <name type="scientific">Pseudomarimonas salicorniae</name>
    <dbReference type="NCBI Taxonomy" id="2933270"/>
    <lineage>
        <taxon>Bacteria</taxon>
        <taxon>Pseudomonadati</taxon>
        <taxon>Pseudomonadota</taxon>
        <taxon>Gammaproteobacteria</taxon>
        <taxon>Lysobacterales</taxon>
        <taxon>Lysobacteraceae</taxon>
        <taxon>Pseudomarimonas</taxon>
    </lineage>
</organism>
<dbReference type="Gene3D" id="3.20.170.20">
    <property type="entry name" value="Protein of unknown function DUF952"/>
    <property type="match status" value="1"/>
</dbReference>
<dbReference type="Pfam" id="PF06108">
    <property type="entry name" value="DUF952"/>
    <property type="match status" value="1"/>
</dbReference>
<dbReference type="EMBL" id="JALNMH010000009">
    <property type="protein sequence ID" value="MCK7594231.1"/>
    <property type="molecule type" value="Genomic_DNA"/>
</dbReference>
<dbReference type="RefSeq" id="WP_248209282.1">
    <property type="nucleotide sequence ID" value="NZ_JALNMH010000009.1"/>
</dbReference>
<dbReference type="SUPFAM" id="SSF56399">
    <property type="entry name" value="ADP-ribosylation"/>
    <property type="match status" value="1"/>
</dbReference>
<comment type="caution">
    <text evidence="2">The sequence shown here is derived from an EMBL/GenBank/DDBJ whole genome shotgun (WGS) entry which is preliminary data.</text>
</comment>
<protein>
    <submittedName>
        <fullName evidence="2">DUF952 domain-containing protein</fullName>
    </submittedName>
</protein>
<evidence type="ECO:0000313" key="3">
    <source>
        <dbReference type="Proteomes" id="UP001431449"/>
    </source>
</evidence>
<sequence>MSGSDSSPGDGAPPATEAAAAAVLPGVEASSRSGPLFHFAHPDDWARAQRSGEYVPADYAREGFIHCATAEQVPGVVERHLRGGGPRIRLRLDPEALRTHLQFEWSAASQDLYPHLFAPIPLAAVLEAQPFDPDA</sequence>